<comment type="caution">
    <text evidence="6">The sequence shown here is derived from an EMBL/GenBank/DDBJ whole genome shotgun (WGS) entry which is preliminary data.</text>
</comment>
<dbReference type="Proteomes" id="UP000316476">
    <property type="component" value="Unassembled WGS sequence"/>
</dbReference>
<dbReference type="PANTHER" id="PTHR23073">
    <property type="entry name" value="26S PROTEASOME REGULATORY SUBUNIT"/>
    <property type="match status" value="1"/>
</dbReference>
<dbReference type="Gene3D" id="3.40.50.300">
    <property type="entry name" value="P-loop containing nucleotide triphosphate hydrolases"/>
    <property type="match status" value="1"/>
</dbReference>
<evidence type="ECO:0000313" key="6">
    <source>
        <dbReference type="EMBL" id="TWU66470.1"/>
    </source>
</evidence>
<dbReference type="InterPro" id="IPR003593">
    <property type="entry name" value="AAA+_ATPase"/>
</dbReference>
<dbReference type="SUPFAM" id="SSF52540">
    <property type="entry name" value="P-loop containing nucleoside triphosphate hydrolases"/>
    <property type="match status" value="1"/>
</dbReference>
<proteinExistence type="inferred from homology"/>
<keyword evidence="2" id="KW-0547">Nucleotide-binding</keyword>
<keyword evidence="6" id="KW-0482">Metalloprotease</keyword>
<dbReference type="OrthoDB" id="9806903at2"/>
<dbReference type="EC" id="3.4.24.-" evidence="6"/>
<dbReference type="GO" id="GO:0016887">
    <property type="term" value="F:ATP hydrolysis activity"/>
    <property type="evidence" value="ECO:0007669"/>
    <property type="project" value="InterPro"/>
</dbReference>
<gene>
    <name evidence="6" type="primary">ftsH_3</name>
    <name evidence="6" type="ORF">V7x_20360</name>
</gene>
<keyword evidence="6" id="KW-0378">Hydrolase</keyword>
<dbReference type="EMBL" id="SJPZ01000001">
    <property type="protein sequence ID" value="TWU66470.1"/>
    <property type="molecule type" value="Genomic_DNA"/>
</dbReference>
<dbReference type="GO" id="GO:0006508">
    <property type="term" value="P:proteolysis"/>
    <property type="evidence" value="ECO:0007669"/>
    <property type="project" value="UniProtKB-KW"/>
</dbReference>
<reference evidence="6 7" key="1">
    <citation type="submission" date="2019-02" db="EMBL/GenBank/DDBJ databases">
        <title>Deep-cultivation of Planctomycetes and their phenomic and genomic characterization uncovers novel biology.</title>
        <authorList>
            <person name="Wiegand S."/>
            <person name="Jogler M."/>
            <person name="Boedeker C."/>
            <person name="Pinto D."/>
            <person name="Vollmers J."/>
            <person name="Rivas-Marin E."/>
            <person name="Kohn T."/>
            <person name="Peeters S.H."/>
            <person name="Heuer A."/>
            <person name="Rast P."/>
            <person name="Oberbeckmann S."/>
            <person name="Bunk B."/>
            <person name="Jeske O."/>
            <person name="Meyerdierks A."/>
            <person name="Storesund J.E."/>
            <person name="Kallscheuer N."/>
            <person name="Luecker S."/>
            <person name="Lage O.M."/>
            <person name="Pohl T."/>
            <person name="Merkel B.J."/>
            <person name="Hornburger P."/>
            <person name="Mueller R.-W."/>
            <person name="Bruemmer F."/>
            <person name="Labrenz M."/>
            <person name="Spormann A.M."/>
            <person name="Op Den Camp H."/>
            <person name="Overmann J."/>
            <person name="Amann R."/>
            <person name="Jetten M.S.M."/>
            <person name="Mascher T."/>
            <person name="Medema M.H."/>
            <person name="Devos D.P."/>
            <person name="Kaster A.-K."/>
            <person name="Ovreas L."/>
            <person name="Rohde M."/>
            <person name="Galperin M.Y."/>
            <person name="Jogler C."/>
        </authorList>
    </citation>
    <scope>NUCLEOTIDE SEQUENCE [LARGE SCALE GENOMIC DNA]</scope>
    <source>
        <strain evidence="6 7">V7</strain>
    </source>
</reference>
<dbReference type="CDD" id="cd19481">
    <property type="entry name" value="RecA-like_protease"/>
    <property type="match status" value="1"/>
</dbReference>
<comment type="similarity">
    <text evidence="1">Belongs to the AAA ATPase family.</text>
</comment>
<keyword evidence="6" id="KW-0645">Protease</keyword>
<evidence type="ECO:0000256" key="2">
    <source>
        <dbReference type="ARBA" id="ARBA00022741"/>
    </source>
</evidence>
<evidence type="ECO:0000256" key="4">
    <source>
        <dbReference type="SAM" id="MobiDB-lite"/>
    </source>
</evidence>
<accession>A0A5C6FYU2</accession>
<dbReference type="Pfam" id="PF00004">
    <property type="entry name" value="AAA"/>
    <property type="match status" value="1"/>
</dbReference>
<evidence type="ECO:0000313" key="7">
    <source>
        <dbReference type="Proteomes" id="UP000316476"/>
    </source>
</evidence>
<name>A0A5C6FYU2_9PLAN</name>
<dbReference type="InterPro" id="IPR050221">
    <property type="entry name" value="26S_Proteasome_ATPase"/>
</dbReference>
<feature type="region of interest" description="Disordered" evidence="4">
    <location>
        <begin position="1"/>
        <end position="26"/>
    </location>
</feature>
<dbReference type="InterPro" id="IPR027417">
    <property type="entry name" value="P-loop_NTPase"/>
</dbReference>
<dbReference type="AlphaFoldDB" id="A0A5C6FYU2"/>
<organism evidence="6 7">
    <name type="scientific">Crateriforma conspicua</name>
    <dbReference type="NCBI Taxonomy" id="2527996"/>
    <lineage>
        <taxon>Bacteria</taxon>
        <taxon>Pseudomonadati</taxon>
        <taxon>Planctomycetota</taxon>
        <taxon>Planctomycetia</taxon>
        <taxon>Planctomycetales</taxon>
        <taxon>Planctomycetaceae</taxon>
        <taxon>Crateriforma</taxon>
    </lineage>
</organism>
<dbReference type="RefSeq" id="WP_146413097.1">
    <property type="nucleotide sequence ID" value="NZ_SJPZ01000001.1"/>
</dbReference>
<sequence>MSMTTLPRDLPSGLTKEQPGNNLASLSMTPPMKVIVDTVLRQWRSPQAFQPLARYEIFPVRQLLFYGPPGNGKTCACQWIAQKLDVPLYRVRCETLIEAFMGRTAANVGAILDWLQDSPPAVLLFDEVESLFPARGGASSCARETDSAMAVYWQRLDRWRGRHLFVMATNRPGDLDAALKSRIELHLEFGPPTDQQAREVIAYWSEVLHEYGAESWRQILEDRLDEGVGFASFRDLWHTIQGFVVQHVNDGLGSTDD</sequence>
<keyword evidence="3" id="KW-0067">ATP-binding</keyword>
<evidence type="ECO:0000256" key="3">
    <source>
        <dbReference type="ARBA" id="ARBA00022840"/>
    </source>
</evidence>
<dbReference type="SMART" id="SM00382">
    <property type="entry name" value="AAA"/>
    <property type="match status" value="1"/>
</dbReference>
<dbReference type="GO" id="GO:0008237">
    <property type="term" value="F:metallopeptidase activity"/>
    <property type="evidence" value="ECO:0007669"/>
    <property type="project" value="UniProtKB-KW"/>
</dbReference>
<feature type="domain" description="AAA+ ATPase" evidence="5">
    <location>
        <begin position="59"/>
        <end position="193"/>
    </location>
</feature>
<dbReference type="InterPro" id="IPR003959">
    <property type="entry name" value="ATPase_AAA_core"/>
</dbReference>
<evidence type="ECO:0000256" key="1">
    <source>
        <dbReference type="ARBA" id="ARBA00006914"/>
    </source>
</evidence>
<evidence type="ECO:0000259" key="5">
    <source>
        <dbReference type="SMART" id="SM00382"/>
    </source>
</evidence>
<dbReference type="GO" id="GO:0005524">
    <property type="term" value="F:ATP binding"/>
    <property type="evidence" value="ECO:0007669"/>
    <property type="project" value="UniProtKB-KW"/>
</dbReference>
<protein>
    <submittedName>
        <fullName evidence="6">ATP-dependent zinc metalloprotease FtsH</fullName>
        <ecNumber evidence="6">3.4.24.-</ecNumber>
    </submittedName>
</protein>